<dbReference type="SUPFAM" id="SSF46894">
    <property type="entry name" value="C-terminal effector domain of the bipartite response regulators"/>
    <property type="match status" value="1"/>
</dbReference>
<dbReference type="Gene3D" id="3.40.50.2300">
    <property type="match status" value="1"/>
</dbReference>
<reference evidence="10" key="2">
    <citation type="submission" date="2021-04" db="EMBL/GenBank/DDBJ databases">
        <authorList>
            <person name="Gilroy R."/>
        </authorList>
    </citation>
    <scope>NUCLEOTIDE SEQUENCE</scope>
    <source>
        <strain evidence="10">Gambia15-2214</strain>
    </source>
</reference>
<dbReference type="InterPro" id="IPR001789">
    <property type="entry name" value="Sig_transdc_resp-reg_receiver"/>
</dbReference>
<dbReference type="Gene3D" id="6.10.250.690">
    <property type="match status" value="1"/>
</dbReference>
<keyword evidence="3" id="KW-0805">Transcription regulation</keyword>
<dbReference type="SMART" id="SM00862">
    <property type="entry name" value="Trans_reg_C"/>
    <property type="match status" value="1"/>
</dbReference>
<organism evidence="10 11">
    <name type="scientific">Candidatus Treponema excrementipullorum</name>
    <dbReference type="NCBI Taxonomy" id="2838768"/>
    <lineage>
        <taxon>Bacteria</taxon>
        <taxon>Pseudomonadati</taxon>
        <taxon>Spirochaetota</taxon>
        <taxon>Spirochaetia</taxon>
        <taxon>Spirochaetales</taxon>
        <taxon>Treponemataceae</taxon>
        <taxon>Treponema</taxon>
    </lineage>
</organism>
<evidence type="ECO:0000256" key="1">
    <source>
        <dbReference type="ARBA" id="ARBA00022553"/>
    </source>
</evidence>
<dbReference type="Proteomes" id="UP000823914">
    <property type="component" value="Unassembled WGS sequence"/>
</dbReference>
<accession>A0A9E2NYR5</accession>
<sequence>MEILVVDDEMPIVELIKYNLRKEGFSVITADNGATALRYAREKNPDLIILDLMLPDMSGYEICKTIKDNPTTTDIPIIFVTAKDDDKDIVKGLELGAEDYVTKPFSPRVLLARVNRALKRLHDLPPKEDSGSEKLVIQSHDLKIDKEKFEVFYCGKPIIFSATEFAIIYHLAKNPGKVFPRKQIINDIKGKSYPATERSIDVQILSIRKKLTEINPSDGPNLIETVRGVGYRFIE</sequence>
<dbReference type="FunFam" id="3.40.50.2300:FF:000001">
    <property type="entry name" value="DNA-binding response regulator PhoB"/>
    <property type="match status" value="1"/>
</dbReference>
<evidence type="ECO:0000256" key="5">
    <source>
        <dbReference type="ARBA" id="ARBA00023163"/>
    </source>
</evidence>
<dbReference type="PROSITE" id="PS51755">
    <property type="entry name" value="OMPR_PHOB"/>
    <property type="match status" value="1"/>
</dbReference>
<dbReference type="Pfam" id="PF00486">
    <property type="entry name" value="Trans_reg_C"/>
    <property type="match status" value="1"/>
</dbReference>
<dbReference type="AlphaFoldDB" id="A0A9E2NYR5"/>
<feature type="domain" description="Response regulatory" evidence="8">
    <location>
        <begin position="2"/>
        <end position="118"/>
    </location>
</feature>
<dbReference type="PANTHER" id="PTHR48111:SF73">
    <property type="entry name" value="ALKALINE PHOSPHATASE SYNTHESIS TRANSCRIPTIONAL REGULATORY PROTEIN PHOP"/>
    <property type="match status" value="1"/>
</dbReference>
<evidence type="ECO:0000256" key="4">
    <source>
        <dbReference type="ARBA" id="ARBA00023125"/>
    </source>
</evidence>
<comment type="caution">
    <text evidence="10">The sequence shown here is derived from an EMBL/GenBank/DDBJ whole genome shotgun (WGS) entry which is preliminary data.</text>
</comment>
<dbReference type="GO" id="GO:0006355">
    <property type="term" value="P:regulation of DNA-templated transcription"/>
    <property type="evidence" value="ECO:0007669"/>
    <property type="project" value="InterPro"/>
</dbReference>
<gene>
    <name evidence="10" type="ORF">IAA16_05450</name>
</gene>
<dbReference type="GO" id="GO:0000156">
    <property type="term" value="F:phosphorelay response regulator activity"/>
    <property type="evidence" value="ECO:0007669"/>
    <property type="project" value="TreeGrafter"/>
</dbReference>
<dbReference type="CDD" id="cd00383">
    <property type="entry name" value="trans_reg_C"/>
    <property type="match status" value="1"/>
</dbReference>
<keyword evidence="5" id="KW-0804">Transcription</keyword>
<evidence type="ECO:0000256" key="7">
    <source>
        <dbReference type="PROSITE-ProRule" id="PRU01091"/>
    </source>
</evidence>
<evidence type="ECO:0000313" key="11">
    <source>
        <dbReference type="Proteomes" id="UP000823914"/>
    </source>
</evidence>
<evidence type="ECO:0000259" key="8">
    <source>
        <dbReference type="PROSITE" id="PS50110"/>
    </source>
</evidence>
<dbReference type="Gene3D" id="1.10.10.10">
    <property type="entry name" value="Winged helix-like DNA-binding domain superfamily/Winged helix DNA-binding domain"/>
    <property type="match status" value="1"/>
</dbReference>
<dbReference type="InterPro" id="IPR011006">
    <property type="entry name" value="CheY-like_superfamily"/>
</dbReference>
<dbReference type="PANTHER" id="PTHR48111">
    <property type="entry name" value="REGULATOR OF RPOS"/>
    <property type="match status" value="1"/>
</dbReference>
<keyword evidence="4 7" id="KW-0238">DNA-binding</keyword>
<dbReference type="EMBL" id="JAHLFV010000129">
    <property type="protein sequence ID" value="MBU3849991.1"/>
    <property type="molecule type" value="Genomic_DNA"/>
</dbReference>
<dbReference type="SMART" id="SM00448">
    <property type="entry name" value="REC"/>
    <property type="match status" value="1"/>
</dbReference>
<reference evidence="10" key="1">
    <citation type="journal article" date="2021" name="PeerJ">
        <title>Extensive microbial diversity within the chicken gut microbiome revealed by metagenomics and culture.</title>
        <authorList>
            <person name="Gilroy R."/>
            <person name="Ravi A."/>
            <person name="Getino M."/>
            <person name="Pursley I."/>
            <person name="Horton D.L."/>
            <person name="Alikhan N.F."/>
            <person name="Baker D."/>
            <person name="Gharbi K."/>
            <person name="Hall N."/>
            <person name="Watson M."/>
            <person name="Adriaenssens E.M."/>
            <person name="Foster-Nyarko E."/>
            <person name="Jarju S."/>
            <person name="Secka A."/>
            <person name="Antonio M."/>
            <person name="Oren A."/>
            <person name="Chaudhuri R.R."/>
            <person name="La Ragione R."/>
            <person name="Hildebrand F."/>
            <person name="Pallen M.J."/>
        </authorList>
    </citation>
    <scope>NUCLEOTIDE SEQUENCE</scope>
    <source>
        <strain evidence="10">Gambia15-2214</strain>
    </source>
</reference>
<evidence type="ECO:0000256" key="2">
    <source>
        <dbReference type="ARBA" id="ARBA00023012"/>
    </source>
</evidence>
<protein>
    <submittedName>
        <fullName evidence="10">Response regulator transcription factor</fullName>
    </submittedName>
</protein>
<evidence type="ECO:0000313" key="10">
    <source>
        <dbReference type="EMBL" id="MBU3849991.1"/>
    </source>
</evidence>
<feature type="DNA-binding region" description="OmpR/PhoB-type" evidence="7">
    <location>
        <begin position="134"/>
        <end position="235"/>
    </location>
</feature>
<evidence type="ECO:0000256" key="6">
    <source>
        <dbReference type="PROSITE-ProRule" id="PRU00169"/>
    </source>
</evidence>
<proteinExistence type="predicted"/>
<evidence type="ECO:0000256" key="3">
    <source>
        <dbReference type="ARBA" id="ARBA00023015"/>
    </source>
</evidence>
<dbReference type="GO" id="GO:0032993">
    <property type="term" value="C:protein-DNA complex"/>
    <property type="evidence" value="ECO:0007669"/>
    <property type="project" value="TreeGrafter"/>
</dbReference>
<dbReference type="InterPro" id="IPR001867">
    <property type="entry name" value="OmpR/PhoB-type_DNA-bd"/>
</dbReference>
<dbReference type="InterPro" id="IPR039420">
    <property type="entry name" value="WalR-like"/>
</dbReference>
<feature type="modified residue" description="4-aspartylphosphate" evidence="6">
    <location>
        <position position="51"/>
    </location>
</feature>
<keyword evidence="2" id="KW-0902">Two-component regulatory system</keyword>
<keyword evidence="1 6" id="KW-0597">Phosphoprotein</keyword>
<name>A0A9E2NYR5_9SPIR</name>
<dbReference type="Pfam" id="PF00072">
    <property type="entry name" value="Response_reg"/>
    <property type="match status" value="1"/>
</dbReference>
<dbReference type="PROSITE" id="PS50110">
    <property type="entry name" value="RESPONSE_REGULATORY"/>
    <property type="match status" value="1"/>
</dbReference>
<dbReference type="GO" id="GO:0000976">
    <property type="term" value="F:transcription cis-regulatory region binding"/>
    <property type="evidence" value="ECO:0007669"/>
    <property type="project" value="TreeGrafter"/>
</dbReference>
<dbReference type="InterPro" id="IPR036388">
    <property type="entry name" value="WH-like_DNA-bd_sf"/>
</dbReference>
<evidence type="ECO:0000259" key="9">
    <source>
        <dbReference type="PROSITE" id="PS51755"/>
    </source>
</evidence>
<dbReference type="InterPro" id="IPR016032">
    <property type="entry name" value="Sig_transdc_resp-reg_C-effctor"/>
</dbReference>
<feature type="domain" description="OmpR/PhoB-type" evidence="9">
    <location>
        <begin position="134"/>
        <end position="235"/>
    </location>
</feature>
<dbReference type="SUPFAM" id="SSF52172">
    <property type="entry name" value="CheY-like"/>
    <property type="match status" value="1"/>
</dbReference>
<dbReference type="GO" id="GO:0005829">
    <property type="term" value="C:cytosol"/>
    <property type="evidence" value="ECO:0007669"/>
    <property type="project" value="TreeGrafter"/>
</dbReference>